<keyword evidence="2" id="KW-1133">Transmembrane helix</keyword>
<dbReference type="PANTHER" id="PTHR10582:SF2">
    <property type="entry name" value="INACTIVE"/>
    <property type="match status" value="1"/>
</dbReference>
<dbReference type="EMBL" id="LSMT01001438">
    <property type="protein sequence ID" value="PFX12323.1"/>
    <property type="molecule type" value="Genomic_DNA"/>
</dbReference>
<protein>
    <recommendedName>
        <fullName evidence="5">Transient receptor potential cation channel subfamily V member 4</fullName>
    </recommendedName>
</protein>
<dbReference type="OrthoDB" id="5980322at2759"/>
<evidence type="ECO:0000313" key="3">
    <source>
        <dbReference type="EMBL" id="PFX12323.1"/>
    </source>
</evidence>
<accession>A0A2B4R688</accession>
<name>A0A2B4R688_STYPI</name>
<feature type="transmembrane region" description="Helical" evidence="2">
    <location>
        <begin position="386"/>
        <end position="404"/>
    </location>
</feature>
<proteinExistence type="predicted"/>
<evidence type="ECO:0000313" key="4">
    <source>
        <dbReference type="Proteomes" id="UP000225706"/>
    </source>
</evidence>
<evidence type="ECO:0000256" key="1">
    <source>
        <dbReference type="ARBA" id="ARBA00022737"/>
    </source>
</evidence>
<dbReference type="AlphaFoldDB" id="A0A2B4R688"/>
<dbReference type="GO" id="GO:0098703">
    <property type="term" value="P:calcium ion import across plasma membrane"/>
    <property type="evidence" value="ECO:0007669"/>
    <property type="project" value="TreeGrafter"/>
</dbReference>
<evidence type="ECO:0008006" key="5">
    <source>
        <dbReference type="Google" id="ProtNLM"/>
    </source>
</evidence>
<evidence type="ECO:0000256" key="2">
    <source>
        <dbReference type="SAM" id="Phobius"/>
    </source>
</evidence>
<keyword evidence="4" id="KW-1185">Reference proteome</keyword>
<sequence length="604" mass="71059">MGDKDLDSVKRSEKYTEFKPGEEFRRDKLDTEFWIKVHQKKNEGLSWNRAMDEVQVDFMVQRYKDNAELIREEPALLMLKHWPNCKKYRENSDGLQGLEQLINRYLEILLESGLNSGNRYQTFRDKEDKTKKTLLHYAVELGFLHVTKTLVKKCPLLLGQKTVEQLEPEQRAMLPVELAMLAANDEVAAYLVRIMWHERVKSLFSWIPDDMTEPQLSVFSFKSVIENPKMKKTVVAILDQMVNPYSSHLPKCKDTYDNEEEKEATEGVWRTITDDPLNYHFYYHILDSDEGGCPPNLLYQGKHMDNKFFNWRDQSCLHVIATSTNMEALQHPVVRMLIKRKWQSYGHWFLSLQAVFYVIFLLLLTYSLLHASTKPDPNSYRSVADSLRGFCEVATLCMTGFYIYEEINQIRMTTGLYTKTLAKIIQQDLTRFMTVFLVICLPFCGALFLSLRFSKENHQFSGLVDVLESGFRALFEQRPIVEDYAGFNWLSILLMMTYMGTVIVILLNILIAQMSTTYIQAKKVARLEYDVDRILQLTRMERFPFLNLRVKYYKEGEWISEKKLAEELLEFSEDRSPWESVEKKLNAIRDMMRKIVKQMRPEKE</sequence>
<feature type="transmembrane region" description="Helical" evidence="2">
    <location>
        <begin position="489"/>
        <end position="512"/>
    </location>
</feature>
<comment type="caution">
    <text evidence="3">The sequence shown here is derived from an EMBL/GenBank/DDBJ whole genome shotgun (WGS) entry which is preliminary data.</text>
</comment>
<feature type="transmembrane region" description="Helical" evidence="2">
    <location>
        <begin position="345"/>
        <end position="366"/>
    </location>
</feature>
<dbReference type="InterPro" id="IPR024862">
    <property type="entry name" value="TRPV"/>
</dbReference>
<keyword evidence="2" id="KW-0472">Membrane</keyword>
<dbReference type="PANTHER" id="PTHR10582">
    <property type="entry name" value="TRANSIENT RECEPTOR POTENTIAL ION CHANNEL PROTEIN"/>
    <property type="match status" value="1"/>
</dbReference>
<gene>
    <name evidence="3" type="ORF">AWC38_SpisGene23742</name>
</gene>
<dbReference type="Proteomes" id="UP000225706">
    <property type="component" value="Unassembled WGS sequence"/>
</dbReference>
<feature type="transmembrane region" description="Helical" evidence="2">
    <location>
        <begin position="429"/>
        <end position="451"/>
    </location>
</feature>
<dbReference type="GO" id="GO:0005262">
    <property type="term" value="F:calcium channel activity"/>
    <property type="evidence" value="ECO:0007669"/>
    <property type="project" value="TreeGrafter"/>
</dbReference>
<keyword evidence="2" id="KW-0812">Transmembrane</keyword>
<dbReference type="GO" id="GO:0005886">
    <property type="term" value="C:plasma membrane"/>
    <property type="evidence" value="ECO:0007669"/>
    <property type="project" value="TreeGrafter"/>
</dbReference>
<reference evidence="4" key="1">
    <citation type="journal article" date="2017" name="bioRxiv">
        <title>Comparative analysis of the genomes of Stylophora pistillata and Acropora digitifera provides evidence for extensive differences between species of corals.</title>
        <authorList>
            <person name="Voolstra C.R."/>
            <person name="Li Y."/>
            <person name="Liew Y.J."/>
            <person name="Baumgarten S."/>
            <person name="Zoccola D."/>
            <person name="Flot J.-F."/>
            <person name="Tambutte S."/>
            <person name="Allemand D."/>
            <person name="Aranda M."/>
        </authorList>
    </citation>
    <scope>NUCLEOTIDE SEQUENCE [LARGE SCALE GENOMIC DNA]</scope>
</reference>
<keyword evidence="1" id="KW-0677">Repeat</keyword>
<organism evidence="3 4">
    <name type="scientific">Stylophora pistillata</name>
    <name type="common">Smooth cauliflower coral</name>
    <dbReference type="NCBI Taxonomy" id="50429"/>
    <lineage>
        <taxon>Eukaryota</taxon>
        <taxon>Metazoa</taxon>
        <taxon>Cnidaria</taxon>
        <taxon>Anthozoa</taxon>
        <taxon>Hexacorallia</taxon>
        <taxon>Scleractinia</taxon>
        <taxon>Astrocoeniina</taxon>
        <taxon>Pocilloporidae</taxon>
        <taxon>Stylophora</taxon>
    </lineage>
</organism>